<comment type="caution">
    <text evidence="1">The sequence shown here is derived from an EMBL/GenBank/DDBJ whole genome shotgun (WGS) entry which is preliminary data.</text>
</comment>
<dbReference type="EMBL" id="RCCP01000001">
    <property type="protein sequence ID" value="RLJ91018.1"/>
    <property type="molecule type" value="Genomic_DNA"/>
</dbReference>
<dbReference type="AlphaFoldDB" id="A0A497YIZ3"/>
<protein>
    <submittedName>
        <fullName evidence="1">Uncharacterized protein</fullName>
    </submittedName>
</protein>
<organism evidence="1 2">
    <name type="scientific">Planococcus citreus</name>
    <dbReference type="NCBI Taxonomy" id="1373"/>
    <lineage>
        <taxon>Bacteria</taxon>
        <taxon>Bacillati</taxon>
        <taxon>Bacillota</taxon>
        <taxon>Bacilli</taxon>
        <taxon>Bacillales</taxon>
        <taxon>Caryophanaceae</taxon>
        <taxon>Planococcus</taxon>
    </lineage>
</organism>
<name>A0A497YIZ3_9BACL</name>
<sequence length="32" mass="3877">MMNGGERRLLLFLFYIQPKSEKLYLNKALNFK</sequence>
<accession>A0A497YIZ3</accession>
<keyword evidence="2" id="KW-1185">Reference proteome</keyword>
<gene>
    <name evidence="1" type="ORF">DFR62_1176</name>
</gene>
<evidence type="ECO:0000313" key="2">
    <source>
        <dbReference type="Proteomes" id="UP000280791"/>
    </source>
</evidence>
<proteinExistence type="predicted"/>
<dbReference type="Proteomes" id="UP000280791">
    <property type="component" value="Unassembled WGS sequence"/>
</dbReference>
<reference evidence="1 2" key="1">
    <citation type="submission" date="2018-10" db="EMBL/GenBank/DDBJ databases">
        <title>Genomic Encyclopedia of Type Strains, Phase IV (KMG-IV): sequencing the most valuable type-strain genomes for metagenomic binning, comparative biology and taxonomic classification.</title>
        <authorList>
            <person name="Goeker M."/>
        </authorList>
    </citation>
    <scope>NUCLEOTIDE SEQUENCE [LARGE SCALE GENOMIC DNA]</scope>
    <source>
        <strain evidence="1 2">DSM 20549</strain>
    </source>
</reference>
<evidence type="ECO:0000313" key="1">
    <source>
        <dbReference type="EMBL" id="RLJ91018.1"/>
    </source>
</evidence>